<dbReference type="AlphaFoldDB" id="A0A9N9N2P6"/>
<proteinExistence type="predicted"/>
<gene>
    <name evidence="1" type="ORF">FMOSSE_LOCUS13667</name>
</gene>
<dbReference type="Proteomes" id="UP000789375">
    <property type="component" value="Unassembled WGS sequence"/>
</dbReference>
<evidence type="ECO:0000313" key="1">
    <source>
        <dbReference type="EMBL" id="CAG8697751.1"/>
    </source>
</evidence>
<organism evidence="1 2">
    <name type="scientific">Funneliformis mosseae</name>
    <name type="common">Endomycorrhizal fungus</name>
    <name type="synonym">Glomus mosseae</name>
    <dbReference type="NCBI Taxonomy" id="27381"/>
    <lineage>
        <taxon>Eukaryota</taxon>
        <taxon>Fungi</taxon>
        <taxon>Fungi incertae sedis</taxon>
        <taxon>Mucoromycota</taxon>
        <taxon>Glomeromycotina</taxon>
        <taxon>Glomeromycetes</taxon>
        <taxon>Glomerales</taxon>
        <taxon>Glomeraceae</taxon>
        <taxon>Funneliformis</taxon>
    </lineage>
</organism>
<sequence length="83" mass="9669">FKVHDKSDDEIFIIKIAWQTLVKDAIPTIKKGMTILYKQVLDEIKLYVNNSKGPAKELKLDDMISKHFNIDYIEEGLILIYSQ</sequence>
<keyword evidence="2" id="KW-1185">Reference proteome</keyword>
<name>A0A9N9N2P6_FUNMO</name>
<comment type="caution">
    <text evidence="1">The sequence shown here is derived from an EMBL/GenBank/DDBJ whole genome shotgun (WGS) entry which is preliminary data.</text>
</comment>
<dbReference type="EMBL" id="CAJVPP010008549">
    <property type="protein sequence ID" value="CAG8697751.1"/>
    <property type="molecule type" value="Genomic_DNA"/>
</dbReference>
<reference evidence="1" key="1">
    <citation type="submission" date="2021-06" db="EMBL/GenBank/DDBJ databases">
        <authorList>
            <person name="Kallberg Y."/>
            <person name="Tangrot J."/>
            <person name="Rosling A."/>
        </authorList>
    </citation>
    <scope>NUCLEOTIDE SEQUENCE</scope>
    <source>
        <strain evidence="1">87-6 pot B 2015</strain>
    </source>
</reference>
<protein>
    <submittedName>
        <fullName evidence="1">15676_t:CDS:1</fullName>
    </submittedName>
</protein>
<evidence type="ECO:0000313" key="2">
    <source>
        <dbReference type="Proteomes" id="UP000789375"/>
    </source>
</evidence>
<feature type="non-terminal residue" evidence="1">
    <location>
        <position position="1"/>
    </location>
</feature>
<accession>A0A9N9N2P6</accession>